<evidence type="ECO:0000256" key="1">
    <source>
        <dbReference type="ARBA" id="ARBA00012162"/>
    </source>
</evidence>
<reference evidence="8" key="1">
    <citation type="journal article" date="2019" name="Int. J. Syst. Evol. Microbiol.">
        <title>The Global Catalogue of Microorganisms (GCM) 10K type strain sequencing project: providing services to taxonomists for standard genome sequencing and annotation.</title>
        <authorList>
            <consortium name="The Broad Institute Genomics Platform"/>
            <consortium name="The Broad Institute Genome Sequencing Center for Infectious Disease"/>
            <person name="Wu L."/>
            <person name="Ma J."/>
        </authorList>
    </citation>
    <scope>NUCLEOTIDE SEQUENCE [LARGE SCALE GENOMIC DNA]</scope>
    <source>
        <strain evidence="8">CCM 8896</strain>
    </source>
</reference>
<dbReference type="Gene3D" id="3.40.1010.10">
    <property type="entry name" value="Cobalt-precorrin-4 Transmethylase, Domain 1"/>
    <property type="match status" value="1"/>
</dbReference>
<keyword evidence="4" id="KW-0949">S-adenosyl-L-methionine</keyword>
<dbReference type="NCBIfam" id="TIGR01469">
    <property type="entry name" value="cobA_cysG_Cterm"/>
    <property type="match status" value="1"/>
</dbReference>
<evidence type="ECO:0000313" key="8">
    <source>
        <dbReference type="Proteomes" id="UP001597267"/>
    </source>
</evidence>
<dbReference type="InterPro" id="IPR014777">
    <property type="entry name" value="4pyrrole_Mease_sub1"/>
</dbReference>
<dbReference type="InterPro" id="IPR035996">
    <property type="entry name" value="4pyrrol_Methylase_sf"/>
</dbReference>
<dbReference type="CDD" id="cd11642">
    <property type="entry name" value="SUMT"/>
    <property type="match status" value="1"/>
</dbReference>
<gene>
    <name evidence="7" type="primary">cobA</name>
    <name evidence="7" type="ORF">ACFQ5M_11665</name>
</gene>
<dbReference type="RefSeq" id="WP_125713175.1">
    <property type="nucleotide sequence ID" value="NZ_JBHTOP010000026.1"/>
</dbReference>
<keyword evidence="2 7" id="KW-0489">Methyltransferase</keyword>
<name>A0ABW4JAM4_9LACO</name>
<dbReference type="GO" id="GO:0004851">
    <property type="term" value="F:uroporphyrin-III C-methyltransferase activity"/>
    <property type="evidence" value="ECO:0007669"/>
    <property type="project" value="UniProtKB-EC"/>
</dbReference>
<evidence type="ECO:0000256" key="3">
    <source>
        <dbReference type="ARBA" id="ARBA00022679"/>
    </source>
</evidence>
<dbReference type="EC" id="2.1.1.107" evidence="1"/>
<dbReference type="InterPro" id="IPR014776">
    <property type="entry name" value="4pyrrole_Mease_sub2"/>
</dbReference>
<protein>
    <recommendedName>
        <fullName evidence="1">uroporphyrinogen-III C-methyltransferase</fullName>
        <ecNumber evidence="1">2.1.1.107</ecNumber>
    </recommendedName>
</protein>
<feature type="domain" description="Tetrapyrrole methylase" evidence="6">
    <location>
        <begin position="3"/>
        <end position="207"/>
    </location>
</feature>
<comment type="caution">
    <text evidence="7">The sequence shown here is derived from an EMBL/GenBank/DDBJ whole genome shotgun (WGS) entry which is preliminary data.</text>
</comment>
<dbReference type="PANTHER" id="PTHR45790">
    <property type="entry name" value="SIROHEME SYNTHASE-RELATED"/>
    <property type="match status" value="1"/>
</dbReference>
<sequence>MAKIIFVGGSSGDPGLLTMSGANALAQAEIVFYDRLINPLLLLLANPQAELVDVGKNPDLPGPAQIEISSQLITAAQKFQSIVRLKGGDPSIFGRLDEELQAVKQAKLDFEIIPGITAASALGAYSSVSLTQRGISHGVTLITGQQIQEEQTVLNQLIQEQTLVVYMGVHQIAAIQQRLLAQFPKDLPVLIGQQVSYGRQRLFKTTLINLVSTVHAKMIKNPALFLFGAVAQNYEATTNWAAKRPLAGETLVLVMSQLDYNQVLDYAKLGADVWPISLNDSERQRFEAITKSWCATMAPTQVILTEAVTETQYQAKLTMAELAALPVKTDVTFLHEKGIH</sequence>
<keyword evidence="8" id="KW-1185">Reference proteome</keyword>
<evidence type="ECO:0000259" key="6">
    <source>
        <dbReference type="Pfam" id="PF00590"/>
    </source>
</evidence>
<dbReference type="GO" id="GO:0032259">
    <property type="term" value="P:methylation"/>
    <property type="evidence" value="ECO:0007669"/>
    <property type="project" value="UniProtKB-KW"/>
</dbReference>
<evidence type="ECO:0000313" key="7">
    <source>
        <dbReference type="EMBL" id="MFD1672759.1"/>
    </source>
</evidence>
<keyword evidence="3 7" id="KW-0808">Transferase</keyword>
<dbReference type="PANTHER" id="PTHR45790:SF3">
    <property type="entry name" value="S-ADENOSYL-L-METHIONINE-DEPENDENT UROPORPHYRINOGEN III METHYLTRANSFERASE, CHLOROPLASTIC"/>
    <property type="match status" value="1"/>
</dbReference>
<dbReference type="Proteomes" id="UP001597267">
    <property type="component" value="Unassembled WGS sequence"/>
</dbReference>
<keyword evidence="5" id="KW-0627">Porphyrin biosynthesis</keyword>
<organism evidence="7 8">
    <name type="scientific">Agrilactobacillus yilanensis</name>
    <dbReference type="NCBI Taxonomy" id="2485997"/>
    <lineage>
        <taxon>Bacteria</taxon>
        <taxon>Bacillati</taxon>
        <taxon>Bacillota</taxon>
        <taxon>Bacilli</taxon>
        <taxon>Lactobacillales</taxon>
        <taxon>Lactobacillaceae</taxon>
        <taxon>Agrilactobacillus</taxon>
    </lineage>
</organism>
<evidence type="ECO:0000256" key="4">
    <source>
        <dbReference type="ARBA" id="ARBA00022691"/>
    </source>
</evidence>
<dbReference type="Gene3D" id="3.30.950.10">
    <property type="entry name" value="Methyltransferase, Cobalt-precorrin-4 Transmethylase, Domain 2"/>
    <property type="match status" value="1"/>
</dbReference>
<dbReference type="NCBIfam" id="NF004790">
    <property type="entry name" value="PRK06136.1"/>
    <property type="match status" value="1"/>
</dbReference>
<dbReference type="InterPro" id="IPR000878">
    <property type="entry name" value="4pyrrol_Mease"/>
</dbReference>
<evidence type="ECO:0000256" key="2">
    <source>
        <dbReference type="ARBA" id="ARBA00022603"/>
    </source>
</evidence>
<dbReference type="Pfam" id="PF00590">
    <property type="entry name" value="TP_methylase"/>
    <property type="match status" value="1"/>
</dbReference>
<dbReference type="InterPro" id="IPR006366">
    <property type="entry name" value="CobA/CysG_C"/>
</dbReference>
<dbReference type="SUPFAM" id="SSF53790">
    <property type="entry name" value="Tetrapyrrole methylase"/>
    <property type="match status" value="1"/>
</dbReference>
<accession>A0ABW4JAM4</accession>
<dbReference type="EMBL" id="JBHTOP010000026">
    <property type="protein sequence ID" value="MFD1672759.1"/>
    <property type="molecule type" value="Genomic_DNA"/>
</dbReference>
<evidence type="ECO:0000256" key="5">
    <source>
        <dbReference type="ARBA" id="ARBA00023244"/>
    </source>
</evidence>
<dbReference type="InterPro" id="IPR050161">
    <property type="entry name" value="Siro_Cobalamin_biosynth"/>
</dbReference>
<proteinExistence type="predicted"/>